<dbReference type="GO" id="GO:0003729">
    <property type="term" value="F:mRNA binding"/>
    <property type="evidence" value="ECO:0007669"/>
    <property type="project" value="InterPro"/>
</dbReference>
<dbReference type="Pfam" id="PF23228">
    <property type="entry name" value="zf_PCFS4"/>
    <property type="match status" value="1"/>
</dbReference>
<dbReference type="PROSITE" id="PS00028">
    <property type="entry name" value="ZINC_FINGER_C2H2_1"/>
    <property type="match status" value="1"/>
</dbReference>
<feature type="domain" description="C2H2-type" evidence="2">
    <location>
        <begin position="193"/>
        <end position="220"/>
    </location>
</feature>
<dbReference type="InParanoid" id="I3EJP6"/>
<keyword evidence="1" id="KW-0479">Metal-binding</keyword>
<dbReference type="GO" id="GO:0031124">
    <property type="term" value="P:mRNA 3'-end processing"/>
    <property type="evidence" value="ECO:0007669"/>
    <property type="project" value="InterPro"/>
</dbReference>
<accession>I3EJP6</accession>
<dbReference type="Proteomes" id="UP000002872">
    <property type="component" value="Unassembled WGS sequence"/>
</dbReference>
<dbReference type="GO" id="GO:0006369">
    <property type="term" value="P:termination of RNA polymerase II transcription"/>
    <property type="evidence" value="ECO:0007669"/>
    <property type="project" value="InterPro"/>
</dbReference>
<reference evidence="3" key="1">
    <citation type="submission" date="2011-01" db="EMBL/GenBank/DDBJ databases">
        <title>The Genome Sequence of Nematocida parisii strain ERTm3.</title>
        <authorList>
            <consortium name="The Broad Institute Genome Sequencing Platform"/>
            <consortium name="The Broad Institute Genome Sequencing Center for Infectious Disease"/>
            <person name="Cuomo C."/>
            <person name="Troemel E."/>
            <person name="Young S.K."/>
            <person name="Zeng Q."/>
            <person name="Gargeya S."/>
            <person name="Fitzgerald M."/>
            <person name="Haas B."/>
            <person name="Abouelleil A."/>
            <person name="Alvarado L."/>
            <person name="Arachchi H.M."/>
            <person name="Berlin A."/>
            <person name="Chapman S.B."/>
            <person name="Gearin G."/>
            <person name="Goldberg J."/>
            <person name="Griggs A."/>
            <person name="Gujja S."/>
            <person name="Hansen M."/>
            <person name="Heiman D."/>
            <person name="Howarth C."/>
            <person name="Larimer J."/>
            <person name="Lui A."/>
            <person name="MacDonald P.J.P."/>
            <person name="McCowen C."/>
            <person name="Montmayeur A."/>
            <person name="Murphy C."/>
            <person name="Neiman D."/>
            <person name="Pearson M."/>
            <person name="Priest M."/>
            <person name="Roberts A."/>
            <person name="Saif S."/>
            <person name="Shea T."/>
            <person name="Sisk P."/>
            <person name="Stolte C."/>
            <person name="Sykes S."/>
            <person name="Wortman J."/>
            <person name="Nusbaum C."/>
            <person name="Birren B."/>
        </authorList>
    </citation>
    <scope>NUCLEOTIDE SEQUENCE</scope>
    <source>
        <strain evidence="3">ERTm3</strain>
    </source>
</reference>
<gene>
    <name evidence="3" type="ORF">NEQG_00213</name>
</gene>
<evidence type="ECO:0000259" key="2">
    <source>
        <dbReference type="PROSITE" id="PS50157"/>
    </source>
</evidence>
<dbReference type="EMBL" id="GL870876">
    <property type="protein sequence ID" value="EIJ89443.1"/>
    <property type="molecule type" value="Genomic_DNA"/>
</dbReference>
<dbReference type="PROSITE" id="PS50157">
    <property type="entry name" value="ZINC_FINGER_C2H2_2"/>
    <property type="match status" value="1"/>
</dbReference>
<evidence type="ECO:0000313" key="3">
    <source>
        <dbReference type="EMBL" id="EIJ89443.1"/>
    </source>
</evidence>
<evidence type="ECO:0000256" key="1">
    <source>
        <dbReference type="PROSITE-ProRule" id="PRU00042"/>
    </source>
</evidence>
<organism evidence="3 4">
    <name type="scientific">Nematocida parisii (strain ERTm3)</name>
    <name type="common">Nematode killer fungus</name>
    <dbReference type="NCBI Taxonomy" id="935791"/>
    <lineage>
        <taxon>Eukaryota</taxon>
        <taxon>Fungi</taxon>
        <taxon>Fungi incertae sedis</taxon>
        <taxon>Microsporidia</taxon>
        <taxon>Nematocida</taxon>
    </lineage>
</organism>
<dbReference type="GO" id="GO:0005849">
    <property type="term" value="C:mRNA cleavage factor complex"/>
    <property type="evidence" value="ECO:0007669"/>
    <property type="project" value="TreeGrafter"/>
</dbReference>
<dbReference type="GO" id="GO:0005737">
    <property type="term" value="C:cytoplasm"/>
    <property type="evidence" value="ECO:0007669"/>
    <property type="project" value="TreeGrafter"/>
</dbReference>
<dbReference type="PANTHER" id="PTHR15921">
    <property type="entry name" value="PRE-MRNA CLEAVAGE COMPLEX II"/>
    <property type="match status" value="1"/>
</dbReference>
<proteinExistence type="predicted"/>
<protein>
    <recommendedName>
        <fullName evidence="2">C2H2-type domain-containing protein</fullName>
    </recommendedName>
</protein>
<keyword evidence="1" id="KW-0863">Zinc-finger</keyword>
<dbReference type="InterPro" id="IPR057242">
    <property type="entry name" value="PCFS4-like"/>
</dbReference>
<dbReference type="GO" id="GO:0008270">
    <property type="term" value="F:zinc ion binding"/>
    <property type="evidence" value="ECO:0007669"/>
    <property type="project" value="UniProtKB-KW"/>
</dbReference>
<dbReference type="OrthoDB" id="2129491at2759"/>
<dbReference type="PANTHER" id="PTHR15921:SF3">
    <property type="entry name" value="PRE-MRNA CLEAVAGE COMPLEX 2 PROTEIN PCF11"/>
    <property type="match status" value="1"/>
</dbReference>
<dbReference type="InterPro" id="IPR045154">
    <property type="entry name" value="PCF11-like"/>
</dbReference>
<dbReference type="HOGENOM" id="CLU_924666_0_0_1"/>
<keyword evidence="4" id="KW-1185">Reference proteome</keyword>
<name>I3EJP6_NEMP3</name>
<evidence type="ECO:0000313" key="4">
    <source>
        <dbReference type="Proteomes" id="UP000002872"/>
    </source>
</evidence>
<dbReference type="OMA" id="EISHKRC"/>
<dbReference type="GO" id="GO:0000993">
    <property type="term" value="F:RNA polymerase II complex binding"/>
    <property type="evidence" value="ECO:0007669"/>
    <property type="project" value="InterPro"/>
</dbReference>
<dbReference type="VEuPathDB" id="MicrosporidiaDB:NEQG_00213"/>
<keyword evidence="1" id="KW-0862">Zinc</keyword>
<dbReference type="STRING" id="935791.I3EJP6"/>
<dbReference type="AlphaFoldDB" id="I3EJP6"/>
<dbReference type="InterPro" id="IPR013087">
    <property type="entry name" value="Znf_C2H2_type"/>
</dbReference>
<sequence length="313" mass="36140">MVEAQQEYSSLIHRCTSMNKYTVKALQVVAETNDQYAQEIVQAINIELSGITNENKEALHSLLQFLGQHPAYSFIKGKEPQKRAESEMAEPEKKRKIQKIENSSKISVAQEPKISQKEPKISQKKPEIFYPYPPEYFLFKLVDRPAYTASYIYYTEGRTSKQNEQEVLPDLTRDYLVTAHLDQAIKLLYTSAIQCKVCGMRFDSLSVYTAHAEIHQKKTHITRNSSDISMWQSWLLEPTQWTQTEQKVSVNLKSTIQEKVSTVPVRGDRDQKCTICGDGFEIIWSDENECWSFNDALVVRTMPREISHKRCVS</sequence>